<reference evidence="6 7" key="1">
    <citation type="submission" date="2020-04" db="EMBL/GenBank/DDBJ databases">
        <title>MicrobeNet Type strains.</title>
        <authorList>
            <person name="Nicholson A.C."/>
        </authorList>
    </citation>
    <scope>NUCLEOTIDE SEQUENCE [LARGE SCALE GENOMIC DNA]</scope>
    <source>
        <strain evidence="6 7">ATCC 23612</strain>
    </source>
</reference>
<dbReference type="InterPro" id="IPR041678">
    <property type="entry name" value="TetR_C_16"/>
</dbReference>
<evidence type="ECO:0000256" key="2">
    <source>
        <dbReference type="ARBA" id="ARBA00023125"/>
    </source>
</evidence>
<feature type="DNA-binding region" description="H-T-H motif" evidence="4">
    <location>
        <begin position="27"/>
        <end position="46"/>
    </location>
</feature>
<evidence type="ECO:0000256" key="1">
    <source>
        <dbReference type="ARBA" id="ARBA00023015"/>
    </source>
</evidence>
<dbReference type="InterPro" id="IPR009057">
    <property type="entry name" value="Homeodomain-like_sf"/>
</dbReference>
<organism evidence="6 7">
    <name type="scientific">Nocardiopsis alborubida</name>
    <dbReference type="NCBI Taxonomy" id="146802"/>
    <lineage>
        <taxon>Bacteria</taxon>
        <taxon>Bacillati</taxon>
        <taxon>Actinomycetota</taxon>
        <taxon>Actinomycetes</taxon>
        <taxon>Streptosporangiales</taxon>
        <taxon>Nocardiopsidaceae</taxon>
        <taxon>Nocardiopsis</taxon>
    </lineage>
</organism>
<dbReference type="SUPFAM" id="SSF46689">
    <property type="entry name" value="Homeodomain-like"/>
    <property type="match status" value="1"/>
</dbReference>
<dbReference type="InterPro" id="IPR036271">
    <property type="entry name" value="Tet_transcr_reg_TetR-rel_C_sf"/>
</dbReference>
<keyword evidence="3" id="KW-0804">Transcription</keyword>
<dbReference type="PRINTS" id="PR00455">
    <property type="entry name" value="HTHTETR"/>
</dbReference>
<accession>A0A7X6MB89</accession>
<protein>
    <submittedName>
        <fullName evidence="6">Helix-turn-helix transcriptional regulator</fullName>
    </submittedName>
</protein>
<dbReference type="SUPFAM" id="SSF48498">
    <property type="entry name" value="Tetracyclin repressor-like, C-terminal domain"/>
    <property type="match status" value="1"/>
</dbReference>
<dbReference type="InterPro" id="IPR050109">
    <property type="entry name" value="HTH-type_TetR-like_transc_reg"/>
</dbReference>
<keyword evidence="7" id="KW-1185">Reference proteome</keyword>
<evidence type="ECO:0000256" key="4">
    <source>
        <dbReference type="PROSITE-ProRule" id="PRU00335"/>
    </source>
</evidence>
<evidence type="ECO:0000313" key="6">
    <source>
        <dbReference type="EMBL" id="NKY98082.1"/>
    </source>
</evidence>
<dbReference type="PANTHER" id="PTHR30055:SF234">
    <property type="entry name" value="HTH-TYPE TRANSCRIPTIONAL REGULATOR BETI"/>
    <property type="match status" value="1"/>
</dbReference>
<dbReference type="EMBL" id="JAAXPG010000008">
    <property type="protein sequence ID" value="NKY98082.1"/>
    <property type="molecule type" value="Genomic_DNA"/>
</dbReference>
<keyword evidence="2 4" id="KW-0238">DNA-binding</keyword>
<dbReference type="Gene3D" id="1.10.357.10">
    <property type="entry name" value="Tetracycline Repressor, domain 2"/>
    <property type="match status" value="1"/>
</dbReference>
<comment type="caution">
    <text evidence="6">The sequence shown here is derived from an EMBL/GenBank/DDBJ whole genome shotgun (WGS) entry which is preliminary data.</text>
</comment>
<dbReference type="RefSeq" id="WP_061078947.1">
    <property type="nucleotide sequence ID" value="NZ_JAAXPG010000008.1"/>
</dbReference>
<dbReference type="PROSITE" id="PS50977">
    <property type="entry name" value="HTH_TETR_2"/>
    <property type="match status" value="1"/>
</dbReference>
<dbReference type="GO" id="GO:0003700">
    <property type="term" value="F:DNA-binding transcription factor activity"/>
    <property type="evidence" value="ECO:0007669"/>
    <property type="project" value="TreeGrafter"/>
</dbReference>
<evidence type="ECO:0000313" key="7">
    <source>
        <dbReference type="Proteomes" id="UP000553209"/>
    </source>
</evidence>
<evidence type="ECO:0000259" key="5">
    <source>
        <dbReference type="PROSITE" id="PS50977"/>
    </source>
</evidence>
<evidence type="ECO:0000256" key="3">
    <source>
        <dbReference type="ARBA" id="ARBA00023163"/>
    </source>
</evidence>
<dbReference type="AlphaFoldDB" id="A0A7X6MB89"/>
<gene>
    <name evidence="6" type="ORF">HGB44_10520</name>
</gene>
<dbReference type="Pfam" id="PF00440">
    <property type="entry name" value="TetR_N"/>
    <property type="match status" value="1"/>
</dbReference>
<name>A0A7X6MB89_9ACTN</name>
<proteinExistence type="predicted"/>
<keyword evidence="1" id="KW-0805">Transcription regulation</keyword>
<dbReference type="GO" id="GO:0000976">
    <property type="term" value="F:transcription cis-regulatory region binding"/>
    <property type="evidence" value="ECO:0007669"/>
    <property type="project" value="TreeGrafter"/>
</dbReference>
<dbReference type="InterPro" id="IPR001647">
    <property type="entry name" value="HTH_TetR"/>
</dbReference>
<feature type="domain" description="HTH tetR-type" evidence="5">
    <location>
        <begin position="4"/>
        <end position="64"/>
    </location>
</feature>
<sequence>MTGTDSRGTIVAAARRLFFEHGYKGVTVRDIAAAAGVSPALVIKHYGSKAELFNEVGPHEIPLAELDLPRSAIGRALVRKVLTRREHGSPEGWLATTAHVRESPAPERSREEVRTRLLDSVGALLGDTTPERRYASAVSCQMLGLAEGVRVLGMFPEEETSREELLDLYAPLIQQQVDACARACAAQPSEP</sequence>
<dbReference type="Pfam" id="PF17920">
    <property type="entry name" value="TetR_C_16"/>
    <property type="match status" value="1"/>
</dbReference>
<dbReference type="Proteomes" id="UP000553209">
    <property type="component" value="Unassembled WGS sequence"/>
</dbReference>
<dbReference type="PANTHER" id="PTHR30055">
    <property type="entry name" value="HTH-TYPE TRANSCRIPTIONAL REGULATOR RUTR"/>
    <property type="match status" value="1"/>
</dbReference>